<keyword evidence="2" id="KW-1185">Reference proteome</keyword>
<dbReference type="RefSeq" id="WP_281841948.1">
    <property type="nucleotide sequence ID" value="NZ_BROH01000004.1"/>
</dbReference>
<comment type="caution">
    <text evidence="1">The sequence shown here is derived from an EMBL/GenBank/DDBJ whole genome shotgun (WGS) entry which is preliminary data.</text>
</comment>
<proteinExistence type="predicted"/>
<sequence length="142" mass="15789">MPVSFRILPARDLTVATYSGFVTIDDSMQAAAAYAAHPDFRPDQKFLFDSTRVTGHEKDFARFLQMQGQMAGLFAQTGRDQLIGCVAPNDTAREMALLVQRGWQNVDRLVMMIHEDEAEVLAFLGQPERSIADLLAPTGSQR</sequence>
<protein>
    <submittedName>
        <fullName evidence="1">Uncharacterized protein</fullName>
    </submittedName>
</protein>
<reference evidence="1" key="1">
    <citation type="journal article" date="2023" name="Int. J. Syst. Evol. Microbiol.">
        <title>Sinisalibacter aestuarii sp. nov., isolated from estuarine sediment of the Arakawa River.</title>
        <authorList>
            <person name="Arafat S.T."/>
            <person name="Hirano S."/>
            <person name="Sato A."/>
            <person name="Takeuchi K."/>
            <person name="Yasuda T."/>
            <person name="Terahara T."/>
            <person name="Hamada M."/>
            <person name="Kobayashi T."/>
        </authorList>
    </citation>
    <scope>NUCLEOTIDE SEQUENCE</scope>
    <source>
        <strain evidence="1">B-399</strain>
    </source>
</reference>
<organism evidence="1 2">
    <name type="scientific">Sinisalibacter aestuarii</name>
    <dbReference type="NCBI Taxonomy" id="2949426"/>
    <lineage>
        <taxon>Bacteria</taxon>
        <taxon>Pseudomonadati</taxon>
        <taxon>Pseudomonadota</taxon>
        <taxon>Alphaproteobacteria</taxon>
        <taxon>Rhodobacterales</taxon>
        <taxon>Roseobacteraceae</taxon>
        <taxon>Sinisalibacter</taxon>
    </lineage>
</organism>
<accession>A0ABQ5LUK6</accession>
<evidence type="ECO:0000313" key="2">
    <source>
        <dbReference type="Proteomes" id="UP001144205"/>
    </source>
</evidence>
<dbReference type="Proteomes" id="UP001144205">
    <property type="component" value="Unassembled WGS sequence"/>
</dbReference>
<gene>
    <name evidence="1" type="ORF">STA1M1_18250</name>
</gene>
<evidence type="ECO:0000313" key="1">
    <source>
        <dbReference type="EMBL" id="GKY87956.1"/>
    </source>
</evidence>
<dbReference type="EMBL" id="BROH01000004">
    <property type="protein sequence ID" value="GKY87956.1"/>
    <property type="molecule type" value="Genomic_DNA"/>
</dbReference>
<name>A0ABQ5LUK6_9RHOB</name>